<keyword evidence="2" id="KW-1185">Reference proteome</keyword>
<evidence type="ECO:0000313" key="2">
    <source>
        <dbReference type="Proteomes" id="UP000030653"/>
    </source>
</evidence>
<dbReference type="AlphaFoldDB" id="M5G5J2"/>
<dbReference type="HOGENOM" id="CLU_2558244_0_0_1"/>
<organism evidence="1 2">
    <name type="scientific">Dacryopinax primogenitus (strain DJM 731)</name>
    <name type="common">Brown rot fungus</name>
    <dbReference type="NCBI Taxonomy" id="1858805"/>
    <lineage>
        <taxon>Eukaryota</taxon>
        <taxon>Fungi</taxon>
        <taxon>Dikarya</taxon>
        <taxon>Basidiomycota</taxon>
        <taxon>Agaricomycotina</taxon>
        <taxon>Dacrymycetes</taxon>
        <taxon>Dacrymycetales</taxon>
        <taxon>Dacrymycetaceae</taxon>
        <taxon>Dacryopinax</taxon>
    </lineage>
</organism>
<sequence length="82" mass="9216">MNRNFTPSFLLPFQPRMDENDDTNVKAGPSTFNLAELAQTFKSVSEGAEGLDKLGKISRDAIDEAKKVAIHVFLSFSYKYTR</sequence>
<accession>M5G5J2</accession>
<protein>
    <submittedName>
        <fullName evidence="1">Uncharacterized protein</fullName>
    </submittedName>
</protein>
<name>M5G5J2_DACPD</name>
<reference evidence="1 2" key="1">
    <citation type="journal article" date="2012" name="Science">
        <title>The Paleozoic origin of enzymatic lignin decomposition reconstructed from 31 fungal genomes.</title>
        <authorList>
            <person name="Floudas D."/>
            <person name="Binder M."/>
            <person name="Riley R."/>
            <person name="Barry K."/>
            <person name="Blanchette R.A."/>
            <person name="Henrissat B."/>
            <person name="Martinez A.T."/>
            <person name="Otillar R."/>
            <person name="Spatafora J.W."/>
            <person name="Yadav J.S."/>
            <person name="Aerts A."/>
            <person name="Benoit I."/>
            <person name="Boyd A."/>
            <person name="Carlson A."/>
            <person name="Copeland A."/>
            <person name="Coutinho P.M."/>
            <person name="de Vries R.P."/>
            <person name="Ferreira P."/>
            <person name="Findley K."/>
            <person name="Foster B."/>
            <person name="Gaskell J."/>
            <person name="Glotzer D."/>
            <person name="Gorecki P."/>
            <person name="Heitman J."/>
            <person name="Hesse C."/>
            <person name="Hori C."/>
            <person name="Igarashi K."/>
            <person name="Jurgens J.A."/>
            <person name="Kallen N."/>
            <person name="Kersten P."/>
            <person name="Kohler A."/>
            <person name="Kuees U."/>
            <person name="Kumar T.K.A."/>
            <person name="Kuo A."/>
            <person name="LaButti K."/>
            <person name="Larrondo L.F."/>
            <person name="Lindquist E."/>
            <person name="Ling A."/>
            <person name="Lombard V."/>
            <person name="Lucas S."/>
            <person name="Lundell T."/>
            <person name="Martin R."/>
            <person name="McLaughlin D.J."/>
            <person name="Morgenstern I."/>
            <person name="Morin E."/>
            <person name="Murat C."/>
            <person name="Nagy L.G."/>
            <person name="Nolan M."/>
            <person name="Ohm R.A."/>
            <person name="Patyshakuliyeva A."/>
            <person name="Rokas A."/>
            <person name="Ruiz-Duenas F.J."/>
            <person name="Sabat G."/>
            <person name="Salamov A."/>
            <person name="Samejima M."/>
            <person name="Schmutz J."/>
            <person name="Slot J.C."/>
            <person name="St John F."/>
            <person name="Stenlid J."/>
            <person name="Sun H."/>
            <person name="Sun S."/>
            <person name="Syed K."/>
            <person name="Tsang A."/>
            <person name="Wiebenga A."/>
            <person name="Young D."/>
            <person name="Pisabarro A."/>
            <person name="Eastwood D.C."/>
            <person name="Martin F."/>
            <person name="Cullen D."/>
            <person name="Grigoriev I.V."/>
            <person name="Hibbett D.S."/>
        </authorList>
    </citation>
    <scope>NUCLEOTIDE SEQUENCE [LARGE SCALE GENOMIC DNA]</scope>
    <source>
        <strain evidence="1 2">DJM-731 SS1</strain>
    </source>
</reference>
<dbReference type="GeneID" id="63688054"/>
<dbReference type="RefSeq" id="XP_040627974.1">
    <property type="nucleotide sequence ID" value="XM_040772992.1"/>
</dbReference>
<proteinExistence type="predicted"/>
<dbReference type="EMBL" id="JH795865">
    <property type="protein sequence ID" value="EJU01077.1"/>
    <property type="molecule type" value="Genomic_DNA"/>
</dbReference>
<dbReference type="Proteomes" id="UP000030653">
    <property type="component" value="Unassembled WGS sequence"/>
</dbReference>
<gene>
    <name evidence="1" type="ORF">DACRYDRAFT_22870</name>
</gene>
<evidence type="ECO:0000313" key="1">
    <source>
        <dbReference type="EMBL" id="EJU01077.1"/>
    </source>
</evidence>